<dbReference type="Pfam" id="PF22554">
    <property type="entry name" value="Chap-C"/>
    <property type="match status" value="1"/>
</dbReference>
<dbReference type="AlphaFoldDB" id="K6W5N1"/>
<dbReference type="RefSeq" id="WP_006330830.1">
    <property type="nucleotide sequence ID" value="NZ_BAHC01000047.1"/>
</dbReference>
<feature type="domain" description="TY-Chap C-terminal" evidence="1">
    <location>
        <begin position="1"/>
        <end position="79"/>
    </location>
</feature>
<organism evidence="2 3">
    <name type="scientific">Gordonia rhizosphera NBRC 16068</name>
    <dbReference type="NCBI Taxonomy" id="1108045"/>
    <lineage>
        <taxon>Bacteria</taxon>
        <taxon>Bacillati</taxon>
        <taxon>Actinomycetota</taxon>
        <taxon>Actinomycetes</taxon>
        <taxon>Mycobacteriales</taxon>
        <taxon>Gordoniaceae</taxon>
        <taxon>Gordonia</taxon>
    </lineage>
</organism>
<evidence type="ECO:0000259" key="1">
    <source>
        <dbReference type="Pfam" id="PF22554"/>
    </source>
</evidence>
<dbReference type="eggNOG" id="ENOG50347TU">
    <property type="taxonomic scope" value="Bacteria"/>
</dbReference>
<keyword evidence="3" id="KW-1185">Reference proteome</keyword>
<dbReference type="OrthoDB" id="4377456at2"/>
<accession>K6W5N1</accession>
<dbReference type="InterPro" id="IPR054342">
    <property type="entry name" value="TY-Chap_C"/>
</dbReference>
<evidence type="ECO:0000313" key="2">
    <source>
        <dbReference type="EMBL" id="GAB89011.1"/>
    </source>
</evidence>
<name>K6W5N1_9ACTN</name>
<evidence type="ECO:0000313" key="3">
    <source>
        <dbReference type="Proteomes" id="UP000008363"/>
    </source>
</evidence>
<sequence length="92" mass="9688">MRYQSELERLTTLDAATIRLACSSSGSLPGLIADAVDRCIAFDDRADEESADGHHDEATLCRQEASAWRATVATLQAMAADAHTAGHEAGAA</sequence>
<dbReference type="STRING" id="1108045.GORHZ_047_00270"/>
<dbReference type="Proteomes" id="UP000008363">
    <property type="component" value="Unassembled WGS sequence"/>
</dbReference>
<dbReference type="EMBL" id="BAHC01000047">
    <property type="protein sequence ID" value="GAB89011.1"/>
    <property type="molecule type" value="Genomic_DNA"/>
</dbReference>
<protein>
    <recommendedName>
        <fullName evidence="1">TY-Chap C-terminal domain-containing protein</fullName>
    </recommendedName>
</protein>
<reference evidence="2 3" key="1">
    <citation type="submission" date="2012-08" db="EMBL/GenBank/DDBJ databases">
        <title>Whole genome shotgun sequence of Gordonia rhizosphera NBRC 16068.</title>
        <authorList>
            <person name="Takarada H."/>
            <person name="Isaki S."/>
            <person name="Hosoyama A."/>
            <person name="Tsuchikane K."/>
            <person name="Katsumata H."/>
            <person name="Baba S."/>
            <person name="Ohji S."/>
            <person name="Yamazaki S."/>
            <person name="Fujita N."/>
        </authorList>
    </citation>
    <scope>NUCLEOTIDE SEQUENCE [LARGE SCALE GENOMIC DNA]</scope>
    <source>
        <strain evidence="2 3">NBRC 16068</strain>
    </source>
</reference>
<proteinExistence type="predicted"/>
<gene>
    <name evidence="2" type="ORF">GORHZ_047_00270</name>
</gene>
<comment type="caution">
    <text evidence="2">The sequence shown here is derived from an EMBL/GenBank/DDBJ whole genome shotgun (WGS) entry which is preliminary data.</text>
</comment>